<evidence type="ECO:0000256" key="4">
    <source>
        <dbReference type="RuleBase" id="RU004417"/>
    </source>
</evidence>
<evidence type="ECO:0000259" key="5">
    <source>
        <dbReference type="SMART" id="SM00839"/>
    </source>
</evidence>
<sequence length="474" mass="52242">MGNSIPSNFGFFKGVEKNFDKAAKYTRFSKGILEQIKACNSVLQVKFPVKIGENVEVIEAYRIQHSHHRTPCKGGIRYSMAVNQDEVMALAALMTYKCAIVNVPFGGAKGGIRIDPTKYSEYELEKITRRYTSELVKKNFIGPGVDVPAPDYGTGAREMAWIVDTYRSLHPNEVYSNACVTGKPVTQGGVRGRVEATGLGVFYGVREACKVEEDMQRLGMSVGIEGKRIIVQGLGNVGYHAAKFFQEAGAILVGLIEYEGAIYDENGLDLEAVVAHRASTGSILNFENAKSIKTSNEVLEYPCDILIPAALEAVINESNADKIQAKIIGEAANGPLTPEADEILNKKGVLVIPDIYLNAGGVTVSYFEWLKNLSNVRYGRLEKRFDENMYAEILNIIESMTDKKVSKIEKKILLRGPDEIDLVHSGLEDTMIGAYREVWDIWKGQEGVEDLRTAAFVCAINKVGVAYEELGIFP</sequence>
<dbReference type="RefSeq" id="WP_066755852.1">
    <property type="nucleotide sequence ID" value="NZ_JBHUMB010000006.1"/>
</dbReference>
<dbReference type="InterPro" id="IPR046346">
    <property type="entry name" value="Aminoacid_DH-like_N_sf"/>
</dbReference>
<evidence type="ECO:0000256" key="1">
    <source>
        <dbReference type="ARBA" id="ARBA00006382"/>
    </source>
</evidence>
<dbReference type="InterPro" id="IPR036291">
    <property type="entry name" value="NAD(P)-bd_dom_sf"/>
</dbReference>
<reference evidence="7" key="1">
    <citation type="journal article" date="2019" name="Int. J. Syst. Evol. Microbiol.">
        <title>The Global Catalogue of Microorganisms (GCM) 10K type strain sequencing project: providing services to taxonomists for standard genome sequencing and annotation.</title>
        <authorList>
            <consortium name="The Broad Institute Genomics Platform"/>
            <consortium name="The Broad Institute Genome Sequencing Center for Infectious Disease"/>
            <person name="Wu L."/>
            <person name="Ma J."/>
        </authorList>
    </citation>
    <scope>NUCLEOTIDE SEQUENCE [LARGE SCALE GENOMIC DNA]</scope>
    <source>
        <strain evidence="7">KCTC 42247</strain>
    </source>
</reference>
<dbReference type="InterPro" id="IPR014362">
    <property type="entry name" value="Glu_DH"/>
</dbReference>
<dbReference type="InterPro" id="IPR033524">
    <property type="entry name" value="Glu/Leu/Phe/Val_DH_AS"/>
</dbReference>
<dbReference type="InterPro" id="IPR006097">
    <property type="entry name" value="Glu/Leu/Phe/Val/Trp_DH_dimer"/>
</dbReference>
<comment type="caution">
    <text evidence="6">The sequence shown here is derived from an EMBL/GenBank/DDBJ whole genome shotgun (WGS) entry which is preliminary data.</text>
</comment>
<feature type="domain" description="Glutamate/phenylalanine/leucine/valine/L-tryptophan dehydrogenase C-terminal" evidence="5">
    <location>
        <begin position="190"/>
        <end position="471"/>
    </location>
</feature>
<keyword evidence="7" id="KW-1185">Reference proteome</keyword>
<comment type="similarity">
    <text evidence="1 3 4">Belongs to the Glu/Leu/Phe/Val dehydrogenases family.</text>
</comment>
<name>A0ABW5UC04_9SPHI</name>
<dbReference type="PROSITE" id="PS00074">
    <property type="entry name" value="GLFV_DEHYDROGENASE"/>
    <property type="match status" value="1"/>
</dbReference>
<dbReference type="InterPro" id="IPR033922">
    <property type="entry name" value="NAD_bind_Glu_DH"/>
</dbReference>
<dbReference type="PANTHER" id="PTHR11606:SF13">
    <property type="entry name" value="GLUTAMATE DEHYDROGENASE 1, MITOCHONDRIAL"/>
    <property type="match status" value="1"/>
</dbReference>
<organism evidence="6 7">
    <name type="scientific">Sphingobacterium populi</name>
    <dbReference type="NCBI Taxonomy" id="1812824"/>
    <lineage>
        <taxon>Bacteria</taxon>
        <taxon>Pseudomonadati</taxon>
        <taxon>Bacteroidota</taxon>
        <taxon>Sphingobacteriia</taxon>
        <taxon>Sphingobacteriales</taxon>
        <taxon>Sphingobacteriaceae</taxon>
        <taxon>Sphingobacterium</taxon>
    </lineage>
</organism>
<dbReference type="Pfam" id="PF00208">
    <property type="entry name" value="ELFV_dehydrog"/>
    <property type="match status" value="1"/>
</dbReference>
<protein>
    <recommendedName>
        <fullName evidence="3">Glutamate dehydrogenase</fullName>
    </recommendedName>
</protein>
<dbReference type="Gene3D" id="3.40.50.10860">
    <property type="entry name" value="Leucine Dehydrogenase, chain A, domain 1"/>
    <property type="match status" value="1"/>
</dbReference>
<dbReference type="CDD" id="cd01076">
    <property type="entry name" value="NAD_bind_1_Glu_DH"/>
    <property type="match status" value="1"/>
</dbReference>
<gene>
    <name evidence="6" type="ORF">ACFSQ6_08170</name>
</gene>
<dbReference type="PIRSF" id="PIRSF000185">
    <property type="entry name" value="Glu_DH"/>
    <property type="match status" value="1"/>
</dbReference>
<evidence type="ECO:0000313" key="7">
    <source>
        <dbReference type="Proteomes" id="UP001597418"/>
    </source>
</evidence>
<evidence type="ECO:0000313" key="6">
    <source>
        <dbReference type="EMBL" id="MFD2743372.1"/>
    </source>
</evidence>
<dbReference type="InterPro" id="IPR006095">
    <property type="entry name" value="Glu/Leu/Phe/Val/Trp_DH"/>
</dbReference>
<proteinExistence type="inferred from homology"/>
<keyword evidence="2 3" id="KW-0560">Oxidoreductase</keyword>
<dbReference type="SUPFAM" id="SSF53223">
    <property type="entry name" value="Aminoacid dehydrogenase-like, N-terminal domain"/>
    <property type="match status" value="1"/>
</dbReference>
<evidence type="ECO:0000256" key="3">
    <source>
        <dbReference type="PIRNR" id="PIRNR000185"/>
    </source>
</evidence>
<evidence type="ECO:0000256" key="2">
    <source>
        <dbReference type="ARBA" id="ARBA00023002"/>
    </source>
</evidence>
<dbReference type="EMBL" id="JBHUMB010000006">
    <property type="protein sequence ID" value="MFD2743372.1"/>
    <property type="molecule type" value="Genomic_DNA"/>
</dbReference>
<dbReference type="SMART" id="SM00839">
    <property type="entry name" value="ELFV_dehydrog"/>
    <property type="match status" value="1"/>
</dbReference>
<dbReference type="GO" id="GO:0016491">
    <property type="term" value="F:oxidoreductase activity"/>
    <property type="evidence" value="ECO:0007669"/>
    <property type="project" value="UniProtKB-KW"/>
</dbReference>
<dbReference type="Gene3D" id="3.40.50.720">
    <property type="entry name" value="NAD(P)-binding Rossmann-like Domain"/>
    <property type="match status" value="1"/>
</dbReference>
<dbReference type="Proteomes" id="UP001597418">
    <property type="component" value="Unassembled WGS sequence"/>
</dbReference>
<dbReference type="Pfam" id="PF02812">
    <property type="entry name" value="ELFV_dehydrog_N"/>
    <property type="match status" value="1"/>
</dbReference>
<dbReference type="InterPro" id="IPR006096">
    <property type="entry name" value="Glu/Leu/Phe/Val/Trp_DH_C"/>
</dbReference>
<dbReference type="PRINTS" id="PR00082">
    <property type="entry name" value="GLFDHDRGNASE"/>
</dbReference>
<dbReference type="PANTHER" id="PTHR11606">
    <property type="entry name" value="GLUTAMATE DEHYDROGENASE"/>
    <property type="match status" value="1"/>
</dbReference>
<dbReference type="SUPFAM" id="SSF51735">
    <property type="entry name" value="NAD(P)-binding Rossmann-fold domains"/>
    <property type="match status" value="1"/>
</dbReference>
<accession>A0ABW5UC04</accession>